<evidence type="ECO:0000256" key="1">
    <source>
        <dbReference type="ARBA" id="ARBA00011012"/>
    </source>
</evidence>
<keyword evidence="3" id="KW-1185">Reference proteome</keyword>
<organism evidence="2 3">
    <name type="scientific">Platanthera guangdongensis</name>
    <dbReference type="NCBI Taxonomy" id="2320717"/>
    <lineage>
        <taxon>Eukaryota</taxon>
        <taxon>Viridiplantae</taxon>
        <taxon>Streptophyta</taxon>
        <taxon>Embryophyta</taxon>
        <taxon>Tracheophyta</taxon>
        <taxon>Spermatophyta</taxon>
        <taxon>Magnoliopsida</taxon>
        <taxon>Liliopsida</taxon>
        <taxon>Asparagales</taxon>
        <taxon>Orchidaceae</taxon>
        <taxon>Orchidoideae</taxon>
        <taxon>Orchideae</taxon>
        <taxon>Orchidinae</taxon>
        <taxon>Platanthera</taxon>
    </lineage>
</organism>
<evidence type="ECO:0000313" key="3">
    <source>
        <dbReference type="Proteomes" id="UP001412067"/>
    </source>
</evidence>
<dbReference type="Pfam" id="PF08569">
    <property type="entry name" value="Mo25"/>
    <property type="match status" value="1"/>
</dbReference>
<dbReference type="Proteomes" id="UP001412067">
    <property type="component" value="Unassembled WGS sequence"/>
</dbReference>
<dbReference type="PANTHER" id="PTHR10182">
    <property type="entry name" value="CALCIUM-BINDING PROTEIN 39-RELATED"/>
    <property type="match status" value="1"/>
</dbReference>
<proteinExistence type="inferred from homology"/>
<reference evidence="2 3" key="1">
    <citation type="journal article" date="2022" name="Nat. Plants">
        <title>Genomes of leafy and leafless Platanthera orchids illuminate the evolution of mycoheterotrophy.</title>
        <authorList>
            <person name="Li M.H."/>
            <person name="Liu K.W."/>
            <person name="Li Z."/>
            <person name="Lu H.C."/>
            <person name="Ye Q.L."/>
            <person name="Zhang D."/>
            <person name="Wang J.Y."/>
            <person name="Li Y.F."/>
            <person name="Zhong Z.M."/>
            <person name="Liu X."/>
            <person name="Yu X."/>
            <person name="Liu D.K."/>
            <person name="Tu X.D."/>
            <person name="Liu B."/>
            <person name="Hao Y."/>
            <person name="Liao X.Y."/>
            <person name="Jiang Y.T."/>
            <person name="Sun W.H."/>
            <person name="Chen J."/>
            <person name="Chen Y.Q."/>
            <person name="Ai Y."/>
            <person name="Zhai J.W."/>
            <person name="Wu S.S."/>
            <person name="Zhou Z."/>
            <person name="Hsiao Y.Y."/>
            <person name="Wu W.L."/>
            <person name="Chen Y.Y."/>
            <person name="Lin Y.F."/>
            <person name="Hsu J.L."/>
            <person name="Li C.Y."/>
            <person name="Wang Z.W."/>
            <person name="Zhao X."/>
            <person name="Zhong W.Y."/>
            <person name="Ma X.K."/>
            <person name="Ma L."/>
            <person name="Huang J."/>
            <person name="Chen G.Z."/>
            <person name="Huang M.Z."/>
            <person name="Huang L."/>
            <person name="Peng D.H."/>
            <person name="Luo Y.B."/>
            <person name="Zou S.Q."/>
            <person name="Chen S.P."/>
            <person name="Lan S."/>
            <person name="Tsai W.C."/>
            <person name="Van de Peer Y."/>
            <person name="Liu Z.J."/>
        </authorList>
    </citation>
    <scope>NUCLEOTIDE SEQUENCE [LARGE SCALE GENOMIC DNA]</scope>
    <source>
        <strain evidence="2">Lor288</strain>
    </source>
</reference>
<dbReference type="Gene3D" id="1.25.10.10">
    <property type="entry name" value="Leucine-rich Repeat Variant"/>
    <property type="match status" value="1"/>
</dbReference>
<comment type="caution">
    <text evidence="2">The sequence shown here is derived from an EMBL/GenBank/DDBJ whole genome shotgun (WGS) entry which is preliminary data.</text>
</comment>
<comment type="similarity">
    <text evidence="1">Belongs to the Mo25 family.</text>
</comment>
<protein>
    <submittedName>
        <fullName evidence="2">MO25-like protein</fullName>
    </submittedName>
</protein>
<dbReference type="InterPro" id="IPR013878">
    <property type="entry name" value="Mo25"/>
</dbReference>
<evidence type="ECO:0000313" key="2">
    <source>
        <dbReference type="EMBL" id="KAK8948090.1"/>
    </source>
</evidence>
<dbReference type="InterPro" id="IPR016024">
    <property type="entry name" value="ARM-type_fold"/>
</dbReference>
<dbReference type="SUPFAM" id="SSF48371">
    <property type="entry name" value="ARM repeat"/>
    <property type="match status" value="1"/>
</dbReference>
<name>A0ABR2LRJ8_9ASPA</name>
<dbReference type="EMBL" id="JBBWWR010000016">
    <property type="protein sequence ID" value="KAK8948090.1"/>
    <property type="molecule type" value="Genomic_DNA"/>
</dbReference>
<accession>A0ABR2LRJ8</accession>
<dbReference type="PANTHER" id="PTHR10182:SF12">
    <property type="entry name" value="OS07G0585100 PROTEIN"/>
    <property type="match status" value="1"/>
</dbReference>
<gene>
    <name evidence="2" type="ORF">KSP40_PGU006501</name>
</gene>
<dbReference type="InterPro" id="IPR011989">
    <property type="entry name" value="ARM-like"/>
</dbReference>
<sequence>MCKSSPTSAAILFCDSRTEPRPLPIRGPALVEPSLFSGKTPLFSDEPPLHLQGAVLPPSSIQRRFKQVDELHEPNVGSVVSLANICTKPLIDDCSTLSVLQFCADFNEKLLSSANYITKRQAIKLLGEMLLDRSNSAVMMRYVSSKDNLMILMNLLRVQWFLSKVLGYGSTFMLSLTHAALAAWFQLIDYPYADILIDHMKVCHNDAKKMRKLDTFMSWKDLRRWFQLYTIQRAQEILRM</sequence>